<sequence>MIHTIHLFAELDQHLIALLRSLTPEEWEKPTVARLWKVRDVAAHLLDGNVRVISMYRDGHFTAPDREINSYDDLVGYLNQLNADWVNASKRMSPALLTELLETTGKQYTEIMQQQNLEADALFSVSWAGETVSKNWFHIAREYTEKWHHQQQIRDAVGRTDIVRGIMTPRLFRPLIETFLRGLPHTYRHTQAPDGTALRIGITLDEIFEWFLIKTANGWKISGTSENAPEASVTLDADTAWKLFTKAIKPDEALAKAHLTGNKELAGTTLNLIAVMA</sequence>
<feature type="domain" description="Mycothiol-dependent maleylpyruvate isomerase metal-binding" evidence="1">
    <location>
        <begin position="9"/>
        <end position="153"/>
    </location>
</feature>
<dbReference type="RefSeq" id="WP_090157522.1">
    <property type="nucleotide sequence ID" value="NZ_FNAN01000030.1"/>
</dbReference>
<proteinExistence type="predicted"/>
<gene>
    <name evidence="2" type="ORF">SAMN04487996_13072</name>
</gene>
<dbReference type="EMBL" id="FNAN01000030">
    <property type="protein sequence ID" value="SDH19579.1"/>
    <property type="molecule type" value="Genomic_DNA"/>
</dbReference>
<organism evidence="2 3">
    <name type="scientific">Dyadobacter soli</name>
    <dbReference type="NCBI Taxonomy" id="659014"/>
    <lineage>
        <taxon>Bacteria</taxon>
        <taxon>Pseudomonadati</taxon>
        <taxon>Bacteroidota</taxon>
        <taxon>Cytophagia</taxon>
        <taxon>Cytophagales</taxon>
        <taxon>Spirosomataceae</taxon>
        <taxon>Dyadobacter</taxon>
    </lineage>
</organism>
<dbReference type="Proteomes" id="UP000198748">
    <property type="component" value="Unassembled WGS sequence"/>
</dbReference>
<evidence type="ECO:0000313" key="3">
    <source>
        <dbReference type="Proteomes" id="UP000198748"/>
    </source>
</evidence>
<accession>A0A1G8AFB1</accession>
<dbReference type="GO" id="GO:0046872">
    <property type="term" value="F:metal ion binding"/>
    <property type="evidence" value="ECO:0007669"/>
    <property type="project" value="InterPro"/>
</dbReference>
<dbReference type="OrthoDB" id="154293at2"/>
<dbReference type="STRING" id="659014.SAMN04487996_13072"/>
<reference evidence="3" key="1">
    <citation type="submission" date="2016-10" db="EMBL/GenBank/DDBJ databases">
        <authorList>
            <person name="Varghese N."/>
            <person name="Submissions S."/>
        </authorList>
    </citation>
    <scope>NUCLEOTIDE SEQUENCE [LARGE SCALE GENOMIC DNA]</scope>
    <source>
        <strain evidence="3">DSM 25329</strain>
    </source>
</reference>
<evidence type="ECO:0000259" key="1">
    <source>
        <dbReference type="Pfam" id="PF11716"/>
    </source>
</evidence>
<dbReference type="AlphaFoldDB" id="A0A1G8AFB1"/>
<dbReference type="Pfam" id="PF11716">
    <property type="entry name" value="MDMPI_N"/>
    <property type="match status" value="1"/>
</dbReference>
<dbReference type="Gene3D" id="1.20.120.450">
    <property type="entry name" value="dinb family like domain"/>
    <property type="match status" value="1"/>
</dbReference>
<dbReference type="InterPro" id="IPR024344">
    <property type="entry name" value="MDMPI_metal-binding"/>
</dbReference>
<name>A0A1G8AFB1_9BACT</name>
<dbReference type="InterPro" id="IPR034660">
    <property type="entry name" value="DinB/YfiT-like"/>
</dbReference>
<dbReference type="SUPFAM" id="SSF109854">
    <property type="entry name" value="DinB/YfiT-like putative metalloenzymes"/>
    <property type="match status" value="1"/>
</dbReference>
<protein>
    <submittedName>
        <fullName evidence="2">TIGR03083 family protein</fullName>
    </submittedName>
</protein>
<keyword evidence="3" id="KW-1185">Reference proteome</keyword>
<evidence type="ECO:0000313" key="2">
    <source>
        <dbReference type="EMBL" id="SDH19579.1"/>
    </source>
</evidence>